<reference evidence="2 3" key="1">
    <citation type="submission" date="2017-04" db="EMBL/GenBank/DDBJ databases">
        <title>Draft genome sequence of Marssonina coronaria NL1: causal agent of apple blotch.</title>
        <authorList>
            <person name="Cheng Q."/>
        </authorList>
    </citation>
    <scope>NUCLEOTIDE SEQUENCE [LARGE SCALE GENOMIC DNA]</scope>
    <source>
        <strain evidence="2 3">NL1</strain>
    </source>
</reference>
<sequence>MPGPSRLGTFPPPRGVTFHPGIDGSPALEQESPSLPACPANPAPRLGMCAATDSSNSSVVSSRHCRSPPWQTGAPSYPPAGTLAHDQGRIRRQVGVLAVSKARRTRRASLTHESSTKA</sequence>
<dbReference type="InParanoid" id="A0A218ZFF3"/>
<evidence type="ECO:0000313" key="2">
    <source>
        <dbReference type="EMBL" id="OWP06821.1"/>
    </source>
</evidence>
<organism evidence="2 3">
    <name type="scientific">Diplocarpon coronariae</name>
    <dbReference type="NCBI Taxonomy" id="2795749"/>
    <lineage>
        <taxon>Eukaryota</taxon>
        <taxon>Fungi</taxon>
        <taxon>Dikarya</taxon>
        <taxon>Ascomycota</taxon>
        <taxon>Pezizomycotina</taxon>
        <taxon>Leotiomycetes</taxon>
        <taxon>Helotiales</taxon>
        <taxon>Drepanopezizaceae</taxon>
        <taxon>Diplocarpon</taxon>
    </lineage>
</organism>
<comment type="caution">
    <text evidence="2">The sequence shown here is derived from an EMBL/GenBank/DDBJ whole genome shotgun (WGS) entry which is preliminary data.</text>
</comment>
<dbReference type="Proteomes" id="UP000242519">
    <property type="component" value="Unassembled WGS sequence"/>
</dbReference>
<proteinExistence type="predicted"/>
<evidence type="ECO:0000256" key="1">
    <source>
        <dbReference type="SAM" id="MobiDB-lite"/>
    </source>
</evidence>
<evidence type="ECO:0000313" key="3">
    <source>
        <dbReference type="Proteomes" id="UP000242519"/>
    </source>
</evidence>
<name>A0A218ZFF3_9HELO</name>
<accession>A0A218ZFF3</accession>
<dbReference type="AlphaFoldDB" id="A0A218ZFF3"/>
<keyword evidence="3" id="KW-1185">Reference proteome</keyword>
<protein>
    <submittedName>
        <fullName evidence="2">Uncharacterized protein</fullName>
    </submittedName>
</protein>
<feature type="region of interest" description="Disordered" evidence="1">
    <location>
        <begin position="1"/>
        <end position="118"/>
    </location>
</feature>
<gene>
    <name evidence="2" type="ORF">B2J93_3817</name>
</gene>
<dbReference type="EMBL" id="MZNU01000032">
    <property type="protein sequence ID" value="OWP06821.1"/>
    <property type="molecule type" value="Genomic_DNA"/>
</dbReference>